<feature type="transmembrane region" description="Helical" evidence="9">
    <location>
        <begin position="6"/>
        <end position="25"/>
    </location>
</feature>
<dbReference type="GO" id="GO:0005886">
    <property type="term" value="C:plasma membrane"/>
    <property type="evidence" value="ECO:0007669"/>
    <property type="project" value="UniProtKB-SubCell"/>
</dbReference>
<protein>
    <submittedName>
        <fullName evidence="11">TRAP transporter small permease subunit</fullName>
    </submittedName>
</protein>
<comment type="similarity">
    <text evidence="8">Belongs to the TRAP transporter small permease family.</text>
</comment>
<comment type="subcellular location">
    <subcellularLocation>
        <location evidence="1">Cell inner membrane</location>
        <topology evidence="1">Multi-pass membrane protein</topology>
    </subcellularLocation>
</comment>
<proteinExistence type="inferred from homology"/>
<feature type="transmembrane region" description="Helical" evidence="9">
    <location>
        <begin position="117"/>
        <end position="141"/>
    </location>
</feature>
<dbReference type="EMBL" id="DRND01000154">
    <property type="protein sequence ID" value="HFC46604.1"/>
    <property type="molecule type" value="Genomic_DNA"/>
</dbReference>
<evidence type="ECO:0000256" key="9">
    <source>
        <dbReference type="SAM" id="Phobius"/>
    </source>
</evidence>
<evidence type="ECO:0000259" key="10">
    <source>
        <dbReference type="Pfam" id="PF04290"/>
    </source>
</evidence>
<dbReference type="InterPro" id="IPR055348">
    <property type="entry name" value="DctQ"/>
</dbReference>
<feature type="non-terminal residue" evidence="11">
    <location>
        <position position="1"/>
    </location>
</feature>
<gene>
    <name evidence="11" type="ORF">ENJ63_01845</name>
</gene>
<organism evidence="11">
    <name type="scientific">Dissulfuribacter thermophilus</name>
    <dbReference type="NCBI Taxonomy" id="1156395"/>
    <lineage>
        <taxon>Bacteria</taxon>
        <taxon>Pseudomonadati</taxon>
        <taxon>Thermodesulfobacteriota</taxon>
        <taxon>Dissulfuribacteria</taxon>
        <taxon>Dissulfuribacterales</taxon>
        <taxon>Dissulfuribacteraceae</taxon>
        <taxon>Dissulfuribacter</taxon>
    </lineage>
</organism>
<keyword evidence="7 9" id="KW-0472">Membrane</keyword>
<keyword evidence="3" id="KW-1003">Cell membrane</keyword>
<dbReference type="Pfam" id="PF04290">
    <property type="entry name" value="DctQ"/>
    <property type="match status" value="1"/>
</dbReference>
<keyword evidence="2" id="KW-0813">Transport</keyword>
<name>A0A7V2WSG0_9BACT</name>
<dbReference type="InterPro" id="IPR007387">
    <property type="entry name" value="TRAP_DctQ"/>
</dbReference>
<sequence length="160" mass="18035">GRLVSWGAVIMVLMVTFDVVLRYCFKRSFIADQEIEWTLFSAMFLLGAGYTLKRDSHVRVDVIYHRLGKRAKALINLIGTVIFLLPGCYMVIKTTIPFVRASWAIHEGSPDPGGLPFYYLIKVMIPVGFILLGLQAISFFLDNLVIFLDLKKGETEGENS</sequence>
<comment type="caution">
    <text evidence="11">The sequence shown here is derived from an EMBL/GenBank/DDBJ whole genome shotgun (WGS) entry which is preliminary data.</text>
</comment>
<evidence type="ECO:0000256" key="8">
    <source>
        <dbReference type="ARBA" id="ARBA00038436"/>
    </source>
</evidence>
<evidence type="ECO:0000256" key="1">
    <source>
        <dbReference type="ARBA" id="ARBA00004429"/>
    </source>
</evidence>
<dbReference type="AlphaFoldDB" id="A0A7V2WSG0"/>
<evidence type="ECO:0000256" key="2">
    <source>
        <dbReference type="ARBA" id="ARBA00022448"/>
    </source>
</evidence>
<reference evidence="11" key="1">
    <citation type="journal article" date="2020" name="mSystems">
        <title>Genome- and Community-Level Interaction Insights into Carbon Utilization and Element Cycling Functions of Hydrothermarchaeota in Hydrothermal Sediment.</title>
        <authorList>
            <person name="Zhou Z."/>
            <person name="Liu Y."/>
            <person name="Xu W."/>
            <person name="Pan J."/>
            <person name="Luo Z.H."/>
            <person name="Li M."/>
        </authorList>
    </citation>
    <scope>NUCLEOTIDE SEQUENCE [LARGE SCALE GENOMIC DNA]</scope>
    <source>
        <strain evidence="11">HyVt-503</strain>
    </source>
</reference>
<keyword evidence="6 9" id="KW-1133">Transmembrane helix</keyword>
<dbReference type="PANTHER" id="PTHR35011">
    <property type="entry name" value="2,3-DIKETO-L-GULONATE TRAP TRANSPORTER SMALL PERMEASE PROTEIN YIAM"/>
    <property type="match status" value="1"/>
</dbReference>
<evidence type="ECO:0000256" key="4">
    <source>
        <dbReference type="ARBA" id="ARBA00022519"/>
    </source>
</evidence>
<evidence type="ECO:0000256" key="5">
    <source>
        <dbReference type="ARBA" id="ARBA00022692"/>
    </source>
</evidence>
<evidence type="ECO:0000256" key="3">
    <source>
        <dbReference type="ARBA" id="ARBA00022475"/>
    </source>
</evidence>
<evidence type="ECO:0000313" key="11">
    <source>
        <dbReference type="EMBL" id="HFC46604.1"/>
    </source>
</evidence>
<evidence type="ECO:0000256" key="6">
    <source>
        <dbReference type="ARBA" id="ARBA00022989"/>
    </source>
</evidence>
<accession>A0A7V2WSG0</accession>
<dbReference type="PANTHER" id="PTHR35011:SF4">
    <property type="entry name" value="SLL1102 PROTEIN"/>
    <property type="match status" value="1"/>
</dbReference>
<evidence type="ECO:0000256" key="7">
    <source>
        <dbReference type="ARBA" id="ARBA00023136"/>
    </source>
</evidence>
<keyword evidence="5 9" id="KW-0812">Transmembrane</keyword>
<feature type="transmembrane region" description="Helical" evidence="9">
    <location>
        <begin position="73"/>
        <end position="92"/>
    </location>
</feature>
<keyword evidence="4" id="KW-0997">Cell inner membrane</keyword>
<feature type="domain" description="Tripartite ATP-independent periplasmic transporters DctQ component" evidence="10">
    <location>
        <begin position="11"/>
        <end position="142"/>
    </location>
</feature>
<dbReference type="Proteomes" id="UP000885797">
    <property type="component" value="Unassembled WGS sequence"/>
</dbReference>